<accession>A0A450TDD1</accession>
<protein>
    <submittedName>
        <fullName evidence="1">Sulfur carrier protein</fullName>
    </submittedName>
</protein>
<gene>
    <name evidence="1" type="ORF">BECKDK2373B_GA0170837_11428</name>
</gene>
<dbReference type="AlphaFoldDB" id="A0A450TDD1"/>
<dbReference type="Gene3D" id="3.10.20.30">
    <property type="match status" value="1"/>
</dbReference>
<dbReference type="InterPro" id="IPR012675">
    <property type="entry name" value="Beta-grasp_dom_sf"/>
</dbReference>
<dbReference type="PANTHER" id="PTHR34472">
    <property type="entry name" value="SULFUR CARRIER PROTEIN THIS"/>
    <property type="match status" value="1"/>
</dbReference>
<dbReference type="InterPro" id="IPR003749">
    <property type="entry name" value="ThiS/MoaD-like"/>
</dbReference>
<dbReference type="Pfam" id="PF02597">
    <property type="entry name" value="ThiS"/>
    <property type="match status" value="1"/>
</dbReference>
<proteinExistence type="predicted"/>
<dbReference type="PANTHER" id="PTHR34472:SF1">
    <property type="entry name" value="SULFUR CARRIER PROTEIN THIS"/>
    <property type="match status" value="1"/>
</dbReference>
<name>A0A450TDD1_9GAMM</name>
<dbReference type="CDD" id="cd00565">
    <property type="entry name" value="Ubl_ThiS"/>
    <property type="match status" value="1"/>
</dbReference>
<dbReference type="InterPro" id="IPR016155">
    <property type="entry name" value="Mopterin_synth/thiamin_S_b"/>
</dbReference>
<evidence type="ECO:0000313" key="1">
    <source>
        <dbReference type="EMBL" id="VFJ64931.1"/>
    </source>
</evidence>
<dbReference type="EMBL" id="CAADEX010000142">
    <property type="protein sequence ID" value="VFJ64931.1"/>
    <property type="molecule type" value="Genomic_DNA"/>
</dbReference>
<dbReference type="InterPro" id="IPR010035">
    <property type="entry name" value="Thi_S"/>
</dbReference>
<sequence length="68" mass="7536">MNILLNGENHQLTGQAQANIAYLLEARGLAGKRVAVEINEEILPRSEYDRYELQEGDRVEIVRAIGGG</sequence>
<dbReference type="NCBIfam" id="TIGR01683">
    <property type="entry name" value="thiS"/>
    <property type="match status" value="1"/>
</dbReference>
<dbReference type="SUPFAM" id="SSF54285">
    <property type="entry name" value="MoaD/ThiS"/>
    <property type="match status" value="1"/>
</dbReference>
<reference evidence="1" key="1">
    <citation type="submission" date="2019-02" db="EMBL/GenBank/DDBJ databases">
        <authorList>
            <person name="Gruber-Vodicka R. H."/>
            <person name="Seah K. B. B."/>
        </authorList>
    </citation>
    <scope>NUCLEOTIDE SEQUENCE</scope>
    <source>
        <strain evidence="1">BECK_DK47</strain>
    </source>
</reference>
<organism evidence="1">
    <name type="scientific">Candidatus Kentrum sp. DK</name>
    <dbReference type="NCBI Taxonomy" id="2126562"/>
    <lineage>
        <taxon>Bacteria</taxon>
        <taxon>Pseudomonadati</taxon>
        <taxon>Pseudomonadota</taxon>
        <taxon>Gammaproteobacteria</taxon>
        <taxon>Candidatus Kentrum</taxon>
    </lineage>
</organism>